<dbReference type="Gene3D" id="4.10.410.10">
    <property type="entry name" value="Pancreatic trypsin inhibitor Kunitz domain"/>
    <property type="match status" value="1"/>
</dbReference>
<reference evidence="3" key="1">
    <citation type="journal article" date="2016" name="Ticks Tick Borne Dis.">
        <title>De novo assembly and annotation of the salivary gland transcriptome of Rhipicephalus appendiculatus male and female ticks during blood feeding.</title>
        <authorList>
            <person name="de Castro M.H."/>
            <person name="de Klerk D."/>
            <person name="Pienaar R."/>
            <person name="Latif A.A."/>
            <person name="Rees D.J."/>
            <person name="Mans B.J."/>
        </authorList>
    </citation>
    <scope>NUCLEOTIDE SEQUENCE</scope>
    <source>
        <tissue evidence="3">Salivary glands</tissue>
    </source>
</reference>
<evidence type="ECO:0000259" key="2">
    <source>
        <dbReference type="SMART" id="SM00131"/>
    </source>
</evidence>
<evidence type="ECO:0000313" key="3">
    <source>
        <dbReference type="EMBL" id="JAP78689.1"/>
    </source>
</evidence>
<organism evidence="3">
    <name type="scientific">Rhipicephalus appendiculatus</name>
    <name type="common">Brown ear tick</name>
    <dbReference type="NCBI Taxonomy" id="34631"/>
    <lineage>
        <taxon>Eukaryota</taxon>
        <taxon>Metazoa</taxon>
        <taxon>Ecdysozoa</taxon>
        <taxon>Arthropoda</taxon>
        <taxon>Chelicerata</taxon>
        <taxon>Arachnida</taxon>
        <taxon>Acari</taxon>
        <taxon>Parasitiformes</taxon>
        <taxon>Ixodida</taxon>
        <taxon>Ixodoidea</taxon>
        <taxon>Ixodidae</taxon>
        <taxon>Rhipicephalinae</taxon>
        <taxon>Rhipicephalus</taxon>
        <taxon>Rhipicephalus</taxon>
    </lineage>
</organism>
<accession>A0A131YHG5</accession>
<dbReference type="InterPro" id="IPR036880">
    <property type="entry name" value="Kunitz_BPTI_sf"/>
</dbReference>
<dbReference type="InterPro" id="IPR002223">
    <property type="entry name" value="Kunitz_BPTI"/>
</dbReference>
<sequence>MAVAHKHFIVLVYVMRLCLPETKAMNDGQARVEEPECDRRLGCIYPGGCYCRPRLGLGARYEPGYHYNPRIRQCVPGGEQHNCNGFRTARECTQRCVLIRWWPSPRVLSTGDINYV</sequence>
<dbReference type="Pfam" id="PF00014">
    <property type="entry name" value="Kunitz_BPTI"/>
    <property type="match status" value="1"/>
</dbReference>
<evidence type="ECO:0000256" key="1">
    <source>
        <dbReference type="SAM" id="SignalP"/>
    </source>
</evidence>
<keyword evidence="1" id="KW-0732">Signal</keyword>
<feature type="signal peptide" evidence="1">
    <location>
        <begin position="1"/>
        <end position="24"/>
    </location>
</feature>
<dbReference type="SUPFAM" id="SSF57362">
    <property type="entry name" value="BPTI-like"/>
    <property type="match status" value="1"/>
</dbReference>
<dbReference type="GO" id="GO:0004867">
    <property type="term" value="F:serine-type endopeptidase inhibitor activity"/>
    <property type="evidence" value="ECO:0007669"/>
    <property type="project" value="InterPro"/>
</dbReference>
<dbReference type="EMBL" id="GEDV01009868">
    <property type="protein sequence ID" value="JAP78689.1"/>
    <property type="molecule type" value="Transcribed_RNA"/>
</dbReference>
<feature type="chain" id="PRO_5007285175" evidence="1">
    <location>
        <begin position="25"/>
        <end position="116"/>
    </location>
</feature>
<protein>
    <submittedName>
        <fullName evidence="3">Pancreatic trypsin inhibitor</fullName>
    </submittedName>
</protein>
<feature type="domain" description="BPTI/Kunitz inhibitor" evidence="2">
    <location>
        <begin position="47"/>
        <end position="97"/>
    </location>
</feature>
<dbReference type="AlphaFoldDB" id="A0A131YHG5"/>
<dbReference type="SMART" id="SM00131">
    <property type="entry name" value="KU"/>
    <property type="match status" value="1"/>
</dbReference>
<name>A0A131YHG5_RHIAP</name>
<proteinExistence type="predicted"/>